<dbReference type="EMBL" id="JAELYA010000001">
    <property type="protein sequence ID" value="MBO3274404.1"/>
    <property type="molecule type" value="Genomic_DNA"/>
</dbReference>
<dbReference type="InterPro" id="IPR026464">
    <property type="entry name" value="NosD_copper_fam"/>
</dbReference>
<dbReference type="InterPro" id="IPR007742">
    <property type="entry name" value="NosD_dom"/>
</dbReference>
<feature type="chain" id="PRO_5047251180" evidence="4">
    <location>
        <begin position="19"/>
        <end position="420"/>
    </location>
</feature>
<dbReference type="Pfam" id="PF05048">
    <property type="entry name" value="NosD"/>
    <property type="match status" value="1"/>
</dbReference>
<evidence type="ECO:0000256" key="3">
    <source>
        <dbReference type="ARBA" id="ARBA00022786"/>
    </source>
</evidence>
<dbReference type="RefSeq" id="WP_208312189.1">
    <property type="nucleotide sequence ID" value="NZ_JAELYA010000001.1"/>
</dbReference>
<comment type="caution">
    <text evidence="6">The sequence shown here is derived from an EMBL/GenBank/DDBJ whole genome shotgun (WGS) entry which is preliminary data.</text>
</comment>
<proteinExistence type="predicted"/>
<evidence type="ECO:0000256" key="1">
    <source>
        <dbReference type="ARBA" id="ARBA00004906"/>
    </source>
</evidence>
<dbReference type="PANTHER" id="PTHR22990">
    <property type="entry name" value="F-BOX ONLY PROTEIN"/>
    <property type="match status" value="1"/>
</dbReference>
<protein>
    <submittedName>
        <fullName evidence="6">Nitrous oxide reductase family maturation protein NosD</fullName>
    </submittedName>
</protein>
<evidence type="ECO:0000256" key="4">
    <source>
        <dbReference type="SAM" id="SignalP"/>
    </source>
</evidence>
<accession>A0ABS3TL69</accession>
<evidence type="ECO:0000256" key="2">
    <source>
        <dbReference type="ARBA" id="ARBA00022737"/>
    </source>
</evidence>
<sequence>MRLTACLAGLLLAVPALAGVRLTPEQGDLQAWVERSSPGTTLVLAPGIYRGPLVIDRPLTLQGEEGAVIDGGGHGSVLSVRAADVTVEGLELRRSGSDLGALDAGIFVAEQSARVRLLNNRLSDVAFGIWLDKGREVQVRGNRIEGNQRLRSQDRGNGIHLFASDECLIENNSIRHVRDGIYIDTSSRNRLVGNRLSELRYGIHYMNSNDNEVRGNRTRHTRTGYALMQSRNLEVHDNWSEDDENYGLLLNFITHSSIVGNRILRARNAEGGAAIDGSEGKGLFIYNSLYNDIRDNLVEGSDLGIHLTAGSEENRLYGNRFIANRTQVKYVSNREQEWSYGGRGNYWSDYLGWDMDGDGLGDRPYQPNDGVDKLLWRYPEARVLMNSPAIETLRWVQRQFPVLRPPGVRDSHPLMGRVWP</sequence>
<feature type="signal peptide" evidence="4">
    <location>
        <begin position="1"/>
        <end position="18"/>
    </location>
</feature>
<dbReference type="NCBIfam" id="TIGR04247">
    <property type="entry name" value="NosD_copper_fam"/>
    <property type="match status" value="1"/>
</dbReference>
<dbReference type="InterPro" id="IPR006626">
    <property type="entry name" value="PbH1"/>
</dbReference>
<dbReference type="NCBIfam" id="TIGR03804">
    <property type="entry name" value="para_beta_helix"/>
    <property type="match status" value="2"/>
</dbReference>
<name>A0ABS3TL69_9PSED</name>
<keyword evidence="4" id="KW-0732">Signal</keyword>
<dbReference type="SUPFAM" id="SSF51126">
    <property type="entry name" value="Pectin lyase-like"/>
    <property type="match status" value="1"/>
</dbReference>
<comment type="pathway">
    <text evidence="1">Protein modification; protein ubiquitination.</text>
</comment>
<evidence type="ECO:0000313" key="6">
    <source>
        <dbReference type="EMBL" id="MBO3274404.1"/>
    </source>
</evidence>
<dbReference type="SMART" id="SM00722">
    <property type="entry name" value="CASH"/>
    <property type="match status" value="2"/>
</dbReference>
<dbReference type="InterPro" id="IPR011050">
    <property type="entry name" value="Pectin_lyase_fold/virulence"/>
</dbReference>
<dbReference type="Proteomes" id="UP000669060">
    <property type="component" value="Unassembled WGS sequence"/>
</dbReference>
<evidence type="ECO:0000259" key="5">
    <source>
        <dbReference type="SMART" id="SM00722"/>
    </source>
</evidence>
<feature type="domain" description="Carbohydrate-binding/sugar hydrolysis" evidence="5">
    <location>
        <begin position="190"/>
        <end position="363"/>
    </location>
</feature>
<reference evidence="6 7" key="1">
    <citation type="submission" date="2020-12" db="EMBL/GenBank/DDBJ databases">
        <title>Pseudomonas schmalbachii sp. nov. isolated from millipede gut.</title>
        <authorList>
            <person name="Shelomi M."/>
        </authorList>
    </citation>
    <scope>NUCLEOTIDE SEQUENCE [LARGE SCALE GENOMIC DNA]</scope>
    <source>
        <strain evidence="6 7">Milli4</strain>
    </source>
</reference>
<evidence type="ECO:0000313" key="7">
    <source>
        <dbReference type="Proteomes" id="UP000669060"/>
    </source>
</evidence>
<gene>
    <name evidence="6" type="ORF">JFY56_04125</name>
</gene>
<dbReference type="Gene3D" id="2.160.20.10">
    <property type="entry name" value="Single-stranded right-handed beta-helix, Pectin lyase-like"/>
    <property type="match status" value="1"/>
</dbReference>
<keyword evidence="2" id="KW-0677">Repeat</keyword>
<dbReference type="InterPro" id="IPR051550">
    <property type="entry name" value="SCF-Subunits/Alg-Epimerases"/>
</dbReference>
<organism evidence="6 7">
    <name type="scientific">Pseudomonas schmalbachii</name>
    <dbReference type="NCBI Taxonomy" id="2816993"/>
    <lineage>
        <taxon>Bacteria</taxon>
        <taxon>Pseudomonadati</taxon>
        <taxon>Pseudomonadota</taxon>
        <taxon>Gammaproteobacteria</taxon>
        <taxon>Pseudomonadales</taxon>
        <taxon>Pseudomonadaceae</taxon>
        <taxon>Pseudomonas</taxon>
    </lineage>
</organism>
<dbReference type="SMART" id="SM00710">
    <property type="entry name" value="PbH1"/>
    <property type="match status" value="10"/>
</dbReference>
<dbReference type="InterPro" id="IPR012334">
    <property type="entry name" value="Pectin_lyas_fold"/>
</dbReference>
<keyword evidence="7" id="KW-1185">Reference proteome</keyword>
<dbReference type="InterPro" id="IPR022441">
    <property type="entry name" value="Para_beta_helix_rpt-2"/>
</dbReference>
<dbReference type="InterPro" id="IPR006633">
    <property type="entry name" value="Carb-bd_sugar_hydrolysis-dom"/>
</dbReference>
<dbReference type="PANTHER" id="PTHR22990:SF15">
    <property type="entry name" value="F-BOX ONLY PROTEIN 10"/>
    <property type="match status" value="1"/>
</dbReference>
<keyword evidence="3" id="KW-0833">Ubl conjugation pathway</keyword>
<feature type="domain" description="Carbohydrate-binding/sugar hydrolysis" evidence="5">
    <location>
        <begin position="36"/>
        <end position="184"/>
    </location>
</feature>